<proteinExistence type="predicted"/>
<sequence>MVGTNDQFFKRQIFWRNEKEARKRLNCDPVFPYAMLFYRQDWTMAFVAKDKGPGTEPMATDNGIFFAGISNQGNPGGLRSFRNGLNRFWSALIGCHPSSGCKPTREKTGYLSKARNAGFFSLGRKAHFFYAAGSCCVFSALVTSLQG</sequence>
<comment type="caution">
    <text evidence="1">The sequence shown here is derived from an EMBL/GenBank/DDBJ whole genome shotgun (WGS) entry which is preliminary data.</text>
</comment>
<dbReference type="HOGENOM" id="CLU_1767072_0_0_9"/>
<organism evidence="1 2">
    <name type="scientific">Subdoligranulum variabile DSM 15176</name>
    <dbReference type="NCBI Taxonomy" id="411471"/>
    <lineage>
        <taxon>Bacteria</taxon>
        <taxon>Bacillati</taxon>
        <taxon>Bacillota</taxon>
        <taxon>Clostridia</taxon>
        <taxon>Eubacteriales</taxon>
        <taxon>Oscillospiraceae</taxon>
        <taxon>Subdoligranulum</taxon>
    </lineage>
</organism>
<accession>D1PMU0</accession>
<dbReference type="AlphaFoldDB" id="D1PMU0"/>
<keyword evidence="2" id="KW-1185">Reference proteome</keyword>
<dbReference type="Proteomes" id="UP000003438">
    <property type="component" value="Unassembled WGS sequence"/>
</dbReference>
<evidence type="ECO:0000313" key="1">
    <source>
        <dbReference type="EMBL" id="EFB75875.1"/>
    </source>
</evidence>
<protein>
    <submittedName>
        <fullName evidence="1">Uncharacterized protein</fullName>
    </submittedName>
</protein>
<dbReference type="EMBL" id="ACBY02000023">
    <property type="protein sequence ID" value="EFB75875.1"/>
    <property type="molecule type" value="Genomic_DNA"/>
</dbReference>
<reference evidence="1" key="1">
    <citation type="submission" date="2009-12" db="EMBL/GenBank/DDBJ databases">
        <authorList>
            <person name="Weinstock G."/>
            <person name="Sodergren E."/>
            <person name="Clifton S."/>
            <person name="Fulton L."/>
            <person name="Fulton B."/>
            <person name="Courtney L."/>
            <person name="Fronick C."/>
            <person name="Harrison M."/>
            <person name="Strong C."/>
            <person name="Farmer C."/>
            <person name="Delahaunty K."/>
            <person name="Markovic C."/>
            <person name="Hall O."/>
            <person name="Minx P."/>
            <person name="Tomlinson C."/>
            <person name="Mitreva M."/>
            <person name="Nelson J."/>
            <person name="Hou S."/>
            <person name="Wollam A."/>
            <person name="Pepin K.H."/>
            <person name="Johnson M."/>
            <person name="Bhonagiri V."/>
            <person name="Nash W.E."/>
            <person name="Warren W."/>
            <person name="Chinwalla A."/>
            <person name="Mardis E.R."/>
            <person name="Wilson R.K."/>
        </authorList>
    </citation>
    <scope>NUCLEOTIDE SEQUENCE [LARGE SCALE GENOMIC DNA]</scope>
    <source>
        <strain evidence="1">DSM 15176</strain>
    </source>
</reference>
<gene>
    <name evidence="1" type="ORF">SUBVAR_05654</name>
</gene>
<evidence type="ECO:0000313" key="2">
    <source>
        <dbReference type="Proteomes" id="UP000003438"/>
    </source>
</evidence>
<name>D1PMU0_9FIRM</name>